<name>A0ABV9YWM8_9HYPH</name>
<gene>
    <name evidence="1" type="ORF">ACFPFW_04070</name>
</gene>
<evidence type="ECO:0000313" key="2">
    <source>
        <dbReference type="Proteomes" id="UP001595796"/>
    </source>
</evidence>
<keyword evidence="2" id="KW-1185">Reference proteome</keyword>
<dbReference type="RefSeq" id="WP_114957192.1">
    <property type="nucleotide sequence ID" value="NZ_JBHSJF010000004.1"/>
</dbReference>
<organism evidence="1 2">
    <name type="scientific">Flaviflagellibacter deserti</name>
    <dbReference type="NCBI Taxonomy" id="2267266"/>
    <lineage>
        <taxon>Bacteria</taxon>
        <taxon>Pseudomonadati</taxon>
        <taxon>Pseudomonadota</taxon>
        <taxon>Alphaproteobacteria</taxon>
        <taxon>Hyphomicrobiales</taxon>
        <taxon>Flaviflagellibacter</taxon>
    </lineage>
</organism>
<comment type="caution">
    <text evidence="1">The sequence shown here is derived from an EMBL/GenBank/DDBJ whole genome shotgun (WGS) entry which is preliminary data.</text>
</comment>
<evidence type="ECO:0000313" key="1">
    <source>
        <dbReference type="EMBL" id="MFC5067190.1"/>
    </source>
</evidence>
<sequence>MSIAAPALDAVHAKSLSEMHDVLVAANINPRTGLSTDYLNHFNEMVMLLDLLAMDSEVAEEILTWRPVDYRHHFEHSGFRAKSLALLGYELCPATTKRQLEVMVAEIDTVLIEAQRFVGEAPESEETFIVVQQSKDAVEDLIARASALINGHAIEEPVAVDDAQVAVDALFEG</sequence>
<protein>
    <submittedName>
        <fullName evidence="1">Uncharacterized protein</fullName>
    </submittedName>
</protein>
<dbReference type="Proteomes" id="UP001595796">
    <property type="component" value="Unassembled WGS sequence"/>
</dbReference>
<proteinExistence type="predicted"/>
<dbReference type="EMBL" id="JBHSJF010000004">
    <property type="protein sequence ID" value="MFC5067190.1"/>
    <property type="molecule type" value="Genomic_DNA"/>
</dbReference>
<accession>A0ABV9YWM8</accession>
<reference evidence="2" key="1">
    <citation type="journal article" date="2019" name="Int. J. Syst. Evol. Microbiol.">
        <title>The Global Catalogue of Microorganisms (GCM) 10K type strain sequencing project: providing services to taxonomists for standard genome sequencing and annotation.</title>
        <authorList>
            <consortium name="The Broad Institute Genomics Platform"/>
            <consortium name="The Broad Institute Genome Sequencing Center for Infectious Disease"/>
            <person name="Wu L."/>
            <person name="Ma J."/>
        </authorList>
    </citation>
    <scope>NUCLEOTIDE SEQUENCE [LARGE SCALE GENOMIC DNA]</scope>
    <source>
        <strain evidence="2">CGMCC 1.16444</strain>
    </source>
</reference>